<accession>A0AAU8JSY2</accession>
<comment type="catalytic activity">
    <reaction evidence="4 5">
        <text>L-cysteine + L-glutamate + ATP = gamma-L-glutamyl-L-cysteine + ADP + phosphate + H(+)</text>
        <dbReference type="Rhea" id="RHEA:13285"/>
        <dbReference type="ChEBI" id="CHEBI:15378"/>
        <dbReference type="ChEBI" id="CHEBI:29985"/>
        <dbReference type="ChEBI" id="CHEBI:30616"/>
        <dbReference type="ChEBI" id="CHEBI:35235"/>
        <dbReference type="ChEBI" id="CHEBI:43474"/>
        <dbReference type="ChEBI" id="CHEBI:58173"/>
        <dbReference type="ChEBI" id="CHEBI:456216"/>
        <dbReference type="EC" id="6.3.2.2"/>
    </reaction>
</comment>
<name>A0AAU8JSY2_9ACTN</name>
<evidence type="ECO:0000256" key="5">
    <source>
        <dbReference type="HAMAP-Rule" id="MF_01609"/>
    </source>
</evidence>
<dbReference type="InterPro" id="IPR050141">
    <property type="entry name" value="GCL_type2/YbdK_subfam"/>
</dbReference>
<organism evidence="6">
    <name type="scientific">Kitasatospora camelliae</name>
    <dbReference type="NCBI Taxonomy" id="3156397"/>
    <lineage>
        <taxon>Bacteria</taxon>
        <taxon>Bacillati</taxon>
        <taxon>Actinomycetota</taxon>
        <taxon>Actinomycetes</taxon>
        <taxon>Kitasatosporales</taxon>
        <taxon>Streptomycetaceae</taxon>
        <taxon>Kitasatospora</taxon>
    </lineage>
</organism>
<keyword evidence="3 5" id="KW-0067">ATP-binding</keyword>
<evidence type="ECO:0000256" key="3">
    <source>
        <dbReference type="ARBA" id="ARBA00022840"/>
    </source>
</evidence>
<reference evidence="6" key="1">
    <citation type="submission" date="2024-06" db="EMBL/GenBank/DDBJ databases">
        <title>The genome sequences of Kitasatospora sp. strain HUAS MG31.</title>
        <authorList>
            <person name="Mo P."/>
        </authorList>
    </citation>
    <scope>NUCLEOTIDE SEQUENCE</scope>
    <source>
        <strain evidence="6">HUAS MG31</strain>
    </source>
</reference>
<dbReference type="GO" id="GO:0004357">
    <property type="term" value="F:glutamate-cysteine ligase activity"/>
    <property type="evidence" value="ECO:0007669"/>
    <property type="project" value="UniProtKB-EC"/>
</dbReference>
<dbReference type="GO" id="GO:0005524">
    <property type="term" value="F:ATP binding"/>
    <property type="evidence" value="ECO:0007669"/>
    <property type="project" value="UniProtKB-KW"/>
</dbReference>
<dbReference type="RefSeq" id="WP_354638006.1">
    <property type="nucleotide sequence ID" value="NZ_CP159872.1"/>
</dbReference>
<dbReference type="Gene3D" id="3.30.590.20">
    <property type="match status" value="1"/>
</dbReference>
<comment type="similarity">
    <text evidence="5">Belongs to the glutamate--cysteine ligase type 2 family. YbdK subfamily.</text>
</comment>
<sequence length="381" mass="40949">MSTPAGRLRFGVEEEYLLADPETRTTVPRAAAVVECAAQTLGARAQFEFLATQVEACTPPVETAGDLRAELVAMRRATLGAASGVGCLLVASGTAVLPSRHPLPVTGSLRYRRMAEDAGPVADRAGELCGCHVHLGDLDRGEALALAGHLRPWLPVLQAVCVNSPFCEGRSNGVASSRWSRHLAWPTCGPAPLLDERGYERTVCRLLADRVIRDRRMIYWYTRPSEHLPTLEIRVADTNADLDVPVLLAVLLRGLAEVLLAEHRTGAVPPPLSAGAVREAHRRAAEVGLNGDGLDPVTGRRVPARLRLEALLDRAAPGLELHDDLLLARSLVDKLLTRGTGAERQRVALARHGSLPAVVDHLARLTARLTSTRTVVTLPAL</sequence>
<dbReference type="EC" id="6.3.2.2" evidence="5"/>
<dbReference type="NCBIfam" id="TIGR02050">
    <property type="entry name" value="gshA_cyan_rel"/>
    <property type="match status" value="1"/>
</dbReference>
<gene>
    <name evidence="6" type="ORF">ABWK59_04575</name>
</gene>
<dbReference type="PANTHER" id="PTHR36510">
    <property type="entry name" value="GLUTAMATE--CYSTEINE LIGASE 2-RELATED"/>
    <property type="match status" value="1"/>
</dbReference>
<evidence type="ECO:0000256" key="1">
    <source>
        <dbReference type="ARBA" id="ARBA00022598"/>
    </source>
</evidence>
<dbReference type="EMBL" id="CP159872">
    <property type="protein sequence ID" value="XCM78258.1"/>
    <property type="molecule type" value="Genomic_DNA"/>
</dbReference>
<dbReference type="InterPro" id="IPR014746">
    <property type="entry name" value="Gln_synth/guanido_kin_cat_dom"/>
</dbReference>
<dbReference type="HAMAP" id="MF_01609">
    <property type="entry name" value="Glu_cys_ligase_2"/>
    <property type="match status" value="1"/>
</dbReference>
<comment type="function">
    <text evidence="5">ATP-dependent carboxylate-amine ligase which exhibits weak glutamate--cysteine ligase activity.</text>
</comment>
<evidence type="ECO:0000256" key="2">
    <source>
        <dbReference type="ARBA" id="ARBA00022741"/>
    </source>
</evidence>
<dbReference type="InterPro" id="IPR006336">
    <property type="entry name" value="GCS2"/>
</dbReference>
<dbReference type="Pfam" id="PF04107">
    <property type="entry name" value="GCS2"/>
    <property type="match status" value="1"/>
</dbReference>
<protein>
    <recommendedName>
        <fullName evidence="5">Putative glutamate--cysteine ligase 2</fullName>
        <ecNumber evidence="5">6.3.2.2</ecNumber>
    </recommendedName>
    <alternativeName>
        <fullName evidence="5">Gamma-glutamylcysteine synthetase 2</fullName>
        <shortName evidence="5">GCS 2</shortName>
        <shortName evidence="5">Gamma-GCS 2</shortName>
    </alternativeName>
</protein>
<dbReference type="InterPro" id="IPR011793">
    <property type="entry name" value="YbdK"/>
</dbReference>
<dbReference type="KEGG" id="kcm:ABWK59_04575"/>
<evidence type="ECO:0000256" key="4">
    <source>
        <dbReference type="ARBA" id="ARBA00048819"/>
    </source>
</evidence>
<dbReference type="AlphaFoldDB" id="A0AAU8JSY2"/>
<keyword evidence="1 5" id="KW-0436">Ligase</keyword>
<dbReference type="PANTHER" id="PTHR36510:SF1">
    <property type="entry name" value="GLUTAMATE--CYSTEINE LIGASE 2-RELATED"/>
    <property type="match status" value="1"/>
</dbReference>
<dbReference type="SUPFAM" id="SSF55931">
    <property type="entry name" value="Glutamine synthetase/guanido kinase"/>
    <property type="match status" value="1"/>
</dbReference>
<proteinExistence type="inferred from homology"/>
<dbReference type="GO" id="GO:0042398">
    <property type="term" value="P:modified amino acid biosynthetic process"/>
    <property type="evidence" value="ECO:0007669"/>
    <property type="project" value="InterPro"/>
</dbReference>
<keyword evidence="2 5" id="KW-0547">Nucleotide-binding</keyword>
<evidence type="ECO:0000313" key="6">
    <source>
        <dbReference type="EMBL" id="XCM78258.1"/>
    </source>
</evidence>